<evidence type="ECO:0000313" key="2">
    <source>
        <dbReference type="EMBL" id="NKE56625.1"/>
    </source>
</evidence>
<sequence>MVRGRSAWRDAVPAGLPEDAGRADAGAAFARPQAGVTTLSHHDAEQLRDRLGLRGDVVRFEEGSLPVFAIGDDLVLKLWPPEHHDEVPTEVAVMEALYGKLPVPTPRLHDTGLLDDWAYVLMSRLHGSEPDVPDVEISVQVGEMLAALHEVEPPDVLEPKDWAAFVAEQRAGCVEQQRKRDLSEHWLEQIPEFLDDVDLGDVRPVLLHTEVMSVHLLQQKGKLSGLFDFEPAMRGAFEYEFVGAGIFVTKGDQRCWKAMMDAYGRTPDPRRVMAYALLHVYSNMSWFMGEMPEADSLDELAVRWFGV</sequence>
<dbReference type="CDD" id="cd05120">
    <property type="entry name" value="APH_ChoK_like"/>
    <property type="match status" value="1"/>
</dbReference>
<protein>
    <submittedName>
        <fullName evidence="2">Aminoglycoside phosphotransferase family protein</fullName>
    </submittedName>
</protein>
<evidence type="ECO:0000313" key="3">
    <source>
        <dbReference type="Proteomes" id="UP001515943"/>
    </source>
</evidence>
<dbReference type="PIRSF" id="PIRSF000707">
    <property type="entry name" value="Hygromycin-B_kinase"/>
    <property type="match status" value="1"/>
</dbReference>
<dbReference type="InterPro" id="IPR002575">
    <property type="entry name" value="Aminoglycoside_PTrfase"/>
</dbReference>
<dbReference type="PANTHER" id="PTHR21310:SF15">
    <property type="entry name" value="AMINOGLYCOSIDE PHOSPHOTRANSFERASE DOMAIN-CONTAINING PROTEIN"/>
    <property type="match status" value="1"/>
</dbReference>
<proteinExistence type="predicted"/>
<dbReference type="SUPFAM" id="SSF56112">
    <property type="entry name" value="Protein kinase-like (PK-like)"/>
    <property type="match status" value="1"/>
</dbReference>
<name>A0ABX1FCI0_9PSEU</name>
<dbReference type="EMBL" id="VSRL01000016">
    <property type="protein sequence ID" value="NKE56625.1"/>
    <property type="molecule type" value="Genomic_DNA"/>
</dbReference>
<dbReference type="PANTHER" id="PTHR21310">
    <property type="entry name" value="AMINOGLYCOSIDE PHOSPHOTRANSFERASE-RELATED-RELATED"/>
    <property type="match status" value="1"/>
</dbReference>
<gene>
    <name evidence="2" type="ORF">FXN61_07180</name>
</gene>
<evidence type="ECO:0000259" key="1">
    <source>
        <dbReference type="Pfam" id="PF01636"/>
    </source>
</evidence>
<dbReference type="InterPro" id="IPR051678">
    <property type="entry name" value="AGP_Transferase"/>
</dbReference>
<dbReference type="InterPro" id="IPR016259">
    <property type="entry name" value="Hygromycin-B_Kinase"/>
</dbReference>
<dbReference type="Gene3D" id="3.90.1200.10">
    <property type="match status" value="1"/>
</dbReference>
<organism evidence="2 3">
    <name type="scientific">Lentzea indica</name>
    <dbReference type="NCBI Taxonomy" id="2604800"/>
    <lineage>
        <taxon>Bacteria</taxon>
        <taxon>Bacillati</taxon>
        <taxon>Actinomycetota</taxon>
        <taxon>Actinomycetes</taxon>
        <taxon>Pseudonocardiales</taxon>
        <taxon>Pseudonocardiaceae</taxon>
        <taxon>Lentzea</taxon>
    </lineage>
</organism>
<dbReference type="Proteomes" id="UP001515943">
    <property type="component" value="Unassembled WGS sequence"/>
</dbReference>
<reference evidence="2 3" key="1">
    <citation type="submission" date="2019-08" db="EMBL/GenBank/DDBJ databases">
        <title>Lentzea from Indian Himalayas.</title>
        <authorList>
            <person name="Mandal S."/>
            <person name="Mallick Gupta A."/>
            <person name="Maiti P.K."/>
            <person name="Sarkar J."/>
            <person name="Mandal S."/>
        </authorList>
    </citation>
    <scope>NUCLEOTIDE SEQUENCE [LARGE SCALE GENOMIC DNA]</scope>
    <source>
        <strain evidence="2 3">PSKA42</strain>
    </source>
</reference>
<comment type="caution">
    <text evidence="2">The sequence shown here is derived from an EMBL/GenBank/DDBJ whole genome shotgun (WGS) entry which is preliminary data.</text>
</comment>
<accession>A0ABX1FCI0</accession>
<dbReference type="InterPro" id="IPR011009">
    <property type="entry name" value="Kinase-like_dom_sf"/>
</dbReference>
<dbReference type="Pfam" id="PF01636">
    <property type="entry name" value="APH"/>
    <property type="match status" value="1"/>
</dbReference>
<feature type="domain" description="Aminoglycoside phosphotransferase" evidence="1">
    <location>
        <begin position="58"/>
        <end position="274"/>
    </location>
</feature>
<keyword evidence="3" id="KW-1185">Reference proteome</keyword>